<evidence type="ECO:0000256" key="2">
    <source>
        <dbReference type="ARBA" id="ARBA00022448"/>
    </source>
</evidence>
<organism evidence="5 6">
    <name type="scientific">Treponema berlinense</name>
    <dbReference type="NCBI Taxonomy" id="225004"/>
    <lineage>
        <taxon>Bacteria</taxon>
        <taxon>Pseudomonadati</taxon>
        <taxon>Spirochaetota</taxon>
        <taxon>Spirochaetia</taxon>
        <taxon>Spirochaetales</taxon>
        <taxon>Treponemataceae</taxon>
        <taxon>Treponema</taxon>
    </lineage>
</organism>
<dbReference type="GO" id="GO:0030975">
    <property type="term" value="F:thiamine binding"/>
    <property type="evidence" value="ECO:0007669"/>
    <property type="project" value="InterPro"/>
</dbReference>
<dbReference type="EMBL" id="FUXC01000010">
    <property type="protein sequence ID" value="SJZ94706.1"/>
    <property type="molecule type" value="Genomic_DNA"/>
</dbReference>
<proteinExistence type="predicted"/>
<accession>A0A1T4PTR9</accession>
<dbReference type="Gene3D" id="3.40.190.10">
    <property type="entry name" value="Periplasmic binding protein-like II"/>
    <property type="match status" value="2"/>
</dbReference>
<dbReference type="InterPro" id="IPR005948">
    <property type="entry name" value="ThiB-like"/>
</dbReference>
<dbReference type="Proteomes" id="UP000190395">
    <property type="component" value="Unassembled WGS sequence"/>
</dbReference>
<dbReference type="GO" id="GO:0030976">
    <property type="term" value="F:thiamine pyrophosphate binding"/>
    <property type="evidence" value="ECO:0007669"/>
    <property type="project" value="TreeGrafter"/>
</dbReference>
<reference evidence="5 6" key="1">
    <citation type="submission" date="2017-02" db="EMBL/GenBank/DDBJ databases">
        <authorList>
            <person name="Peterson S.W."/>
        </authorList>
    </citation>
    <scope>NUCLEOTIDE SEQUENCE [LARGE SCALE GENOMIC DNA]</scope>
    <source>
        <strain evidence="5 6">ATCC BAA-909</strain>
    </source>
</reference>
<dbReference type="PANTHER" id="PTHR30006">
    <property type="entry name" value="THIAMINE-BINDING PERIPLASMIC PROTEIN-RELATED"/>
    <property type="match status" value="1"/>
</dbReference>
<dbReference type="CDD" id="cd13545">
    <property type="entry name" value="PBP2_TbpA"/>
    <property type="match status" value="1"/>
</dbReference>
<dbReference type="GO" id="GO:0030288">
    <property type="term" value="C:outer membrane-bounded periplasmic space"/>
    <property type="evidence" value="ECO:0007669"/>
    <property type="project" value="TreeGrafter"/>
</dbReference>
<dbReference type="PANTHER" id="PTHR30006:SF3">
    <property type="entry name" value="THIAMINE-BINDING PERIPLASMIC PROTEIN"/>
    <property type="match status" value="1"/>
</dbReference>
<evidence type="ECO:0000256" key="1">
    <source>
        <dbReference type="ARBA" id="ARBA00004418"/>
    </source>
</evidence>
<sequence>MLRHIFKIFLFSILVSIGFSGCSKKAGDSARQNEVVVYTYDSFCGEWGPGAAIAKKFTEKTGLKVTYVDCGDGVEVLSRAALEKGNVQADVILGLDNNLAKKAAEQDILEAYKPAGSEAISEELKKALGSKNLLTPFDYAPFAIVFDTKADVPAPKSLDDLTKPVYAKKIILMNPRTSTPGLGFAAWTCAVKGEKVLDYWKALKPNILTMAPGWSAGYGLFTNGEAPLVCSYTTSAAYHYEYDKTDRYQALIFDDGHILQVEGAGLAKNAPNKKGAQSFLDFLISEDAQNELPLTQWMLPANKNVKLPQSYIDGTPSPKKLLSYDTEKANVAIEQIMAVLGE</sequence>
<dbReference type="InterPro" id="IPR006059">
    <property type="entry name" value="SBP"/>
</dbReference>
<dbReference type="STRING" id="225004.SAMN02745152_01709"/>
<evidence type="ECO:0000313" key="5">
    <source>
        <dbReference type="EMBL" id="SJZ94706.1"/>
    </source>
</evidence>
<dbReference type="OrthoDB" id="9769319at2"/>
<dbReference type="RefSeq" id="WP_078931439.1">
    <property type="nucleotide sequence ID" value="NZ_CAMEQG010000034.1"/>
</dbReference>
<keyword evidence="6" id="KW-1185">Reference proteome</keyword>
<dbReference type="GO" id="GO:0015888">
    <property type="term" value="P:thiamine transport"/>
    <property type="evidence" value="ECO:0007669"/>
    <property type="project" value="InterPro"/>
</dbReference>
<gene>
    <name evidence="5" type="ORF">SAMN02745152_01709</name>
</gene>
<comment type="subcellular location">
    <subcellularLocation>
        <location evidence="1">Periplasm</location>
    </subcellularLocation>
</comment>
<evidence type="ECO:0000313" key="6">
    <source>
        <dbReference type="Proteomes" id="UP000190395"/>
    </source>
</evidence>
<dbReference type="Pfam" id="PF13416">
    <property type="entry name" value="SBP_bac_8"/>
    <property type="match status" value="1"/>
</dbReference>
<dbReference type="SUPFAM" id="SSF53850">
    <property type="entry name" value="Periplasmic binding protein-like II"/>
    <property type="match status" value="1"/>
</dbReference>
<keyword evidence="3" id="KW-0732">Signal</keyword>
<dbReference type="GeneID" id="303367940"/>
<evidence type="ECO:0000256" key="3">
    <source>
        <dbReference type="ARBA" id="ARBA00022729"/>
    </source>
</evidence>
<keyword evidence="2" id="KW-0813">Transport</keyword>
<evidence type="ECO:0000256" key="4">
    <source>
        <dbReference type="ARBA" id="ARBA00022764"/>
    </source>
</evidence>
<dbReference type="NCBIfam" id="TIGR01254">
    <property type="entry name" value="sfuA"/>
    <property type="match status" value="1"/>
</dbReference>
<protein>
    <submittedName>
        <fullName evidence="5">Thiamine transport system substrate-binding protein</fullName>
    </submittedName>
</protein>
<dbReference type="PROSITE" id="PS51257">
    <property type="entry name" value="PROKAR_LIPOPROTEIN"/>
    <property type="match status" value="1"/>
</dbReference>
<dbReference type="AlphaFoldDB" id="A0A1T4PTR9"/>
<keyword evidence="4" id="KW-0574">Periplasm</keyword>
<name>A0A1T4PTR9_9SPIR</name>